<dbReference type="InterPro" id="IPR029098">
    <property type="entry name" value="Acetyltransf_C"/>
</dbReference>
<evidence type="ECO:0000256" key="2">
    <source>
        <dbReference type="ARBA" id="ARBA00022516"/>
    </source>
</evidence>
<evidence type="ECO:0000256" key="6">
    <source>
        <dbReference type="ARBA" id="ARBA00023098"/>
    </source>
</evidence>
<dbReference type="GO" id="GO:0009245">
    <property type="term" value="P:lipid A biosynthetic process"/>
    <property type="evidence" value="ECO:0007669"/>
    <property type="project" value="UniProtKB-UniRule"/>
</dbReference>
<keyword evidence="5 8" id="KW-0677">Repeat</keyword>
<dbReference type="EMBL" id="CP013187">
    <property type="protein sequence ID" value="ALO42804.1"/>
    <property type="molecule type" value="Genomic_DNA"/>
</dbReference>
<keyword evidence="2 8" id="KW-0444">Lipid biosynthesis</keyword>
<evidence type="ECO:0000313" key="13">
    <source>
        <dbReference type="Proteomes" id="UP000309186"/>
    </source>
</evidence>
<evidence type="ECO:0000313" key="11">
    <source>
        <dbReference type="EMBL" id="TLX47232.1"/>
    </source>
</evidence>
<dbReference type="InterPro" id="IPR001451">
    <property type="entry name" value="Hexapep"/>
</dbReference>
<keyword evidence="6 8" id="KW-0443">Lipid metabolism</keyword>
<evidence type="ECO:0000256" key="3">
    <source>
        <dbReference type="ARBA" id="ARBA00022556"/>
    </source>
</evidence>
<organism evidence="10 12">
    <name type="scientific">Pseudoalteromonas phenolica</name>
    <dbReference type="NCBI Taxonomy" id="161398"/>
    <lineage>
        <taxon>Bacteria</taxon>
        <taxon>Pseudomonadati</taxon>
        <taxon>Pseudomonadota</taxon>
        <taxon>Gammaproteobacteria</taxon>
        <taxon>Alteromonadales</taxon>
        <taxon>Pseudoalteromonadaceae</taxon>
        <taxon>Pseudoalteromonas</taxon>
    </lineage>
</organism>
<dbReference type="InterPro" id="IPR010137">
    <property type="entry name" value="Lipid_A_LpxA"/>
</dbReference>
<dbReference type="HAMAP" id="MF_00387">
    <property type="entry name" value="LpxA"/>
    <property type="match status" value="1"/>
</dbReference>
<dbReference type="EC" id="2.3.1.129" evidence="8"/>
<reference evidence="10 12" key="1">
    <citation type="submission" date="2015-11" db="EMBL/GenBank/DDBJ databases">
        <authorList>
            <person name="Zhang Y."/>
            <person name="Guo Z."/>
        </authorList>
    </citation>
    <scope>NUCLEOTIDE SEQUENCE [LARGE SCALE GENOMIC DNA]</scope>
    <source>
        <strain evidence="10 12">KCTC 12086</strain>
    </source>
</reference>
<dbReference type="GO" id="GO:0008780">
    <property type="term" value="F:acyl-[acyl-carrier-protein]-UDP-N-acetylglucosamine O-acyltransferase activity"/>
    <property type="evidence" value="ECO:0007669"/>
    <property type="project" value="UniProtKB-UniRule"/>
</dbReference>
<evidence type="ECO:0000259" key="9">
    <source>
        <dbReference type="Pfam" id="PF13720"/>
    </source>
</evidence>
<dbReference type="PATRIC" id="fig|161398.10.peg.2355"/>
<dbReference type="Pfam" id="PF13720">
    <property type="entry name" value="Acetyltransf_11"/>
    <property type="match status" value="1"/>
</dbReference>
<dbReference type="AlphaFoldDB" id="A0A0S2K408"/>
<dbReference type="PIRSF" id="PIRSF000456">
    <property type="entry name" value="UDP-GlcNAc_acltr"/>
    <property type="match status" value="1"/>
</dbReference>
<dbReference type="UniPathway" id="UPA00359">
    <property type="reaction ID" value="UER00477"/>
</dbReference>
<dbReference type="Proteomes" id="UP000061457">
    <property type="component" value="Chromosome I"/>
</dbReference>
<proteinExistence type="inferred from homology"/>
<dbReference type="GO" id="GO:0005737">
    <property type="term" value="C:cytoplasm"/>
    <property type="evidence" value="ECO:0007669"/>
    <property type="project" value="UniProtKB-SubCell"/>
</dbReference>
<dbReference type="OrthoDB" id="9179860at2"/>
<comment type="subunit">
    <text evidence="8">Homotrimer.</text>
</comment>
<dbReference type="EMBL" id="PPSW01000014">
    <property type="protein sequence ID" value="TLX47232.1"/>
    <property type="molecule type" value="Genomic_DNA"/>
</dbReference>
<keyword evidence="7 8" id="KW-0012">Acyltransferase</keyword>
<dbReference type="Gene3D" id="2.160.10.10">
    <property type="entry name" value="Hexapeptide repeat proteins"/>
    <property type="match status" value="1"/>
</dbReference>
<feature type="domain" description="UDP N-acetylglucosamine O-acyltransferase C-terminal" evidence="9">
    <location>
        <begin position="175"/>
        <end position="256"/>
    </location>
</feature>
<dbReference type="InterPro" id="IPR037157">
    <property type="entry name" value="Acetyltransf_C_sf"/>
</dbReference>
<dbReference type="PROSITE" id="PS00101">
    <property type="entry name" value="HEXAPEP_TRANSFERASES"/>
    <property type="match status" value="1"/>
</dbReference>
<dbReference type="PANTHER" id="PTHR43480">
    <property type="entry name" value="ACYL-[ACYL-CARRIER-PROTEIN]--UDP-N-ACETYLGLUCOSAMINE O-ACYLTRANSFERASE"/>
    <property type="match status" value="1"/>
</dbReference>
<evidence type="ECO:0000256" key="7">
    <source>
        <dbReference type="ARBA" id="ARBA00023315"/>
    </source>
</evidence>
<dbReference type="InterPro" id="IPR018357">
    <property type="entry name" value="Hexapep_transf_CS"/>
</dbReference>
<dbReference type="GO" id="GO:0016020">
    <property type="term" value="C:membrane"/>
    <property type="evidence" value="ECO:0007669"/>
    <property type="project" value="GOC"/>
</dbReference>
<reference evidence="11 13" key="2">
    <citation type="submission" date="2018-01" db="EMBL/GenBank/DDBJ databases">
        <title>Co-occurrence of chitin degradation, pigmentation and bioactivity in marine Pseudoalteromonas.</title>
        <authorList>
            <person name="Paulsen S."/>
            <person name="Gram L."/>
            <person name="Machado H."/>
        </authorList>
    </citation>
    <scope>NUCLEOTIDE SEQUENCE [LARGE SCALE GENOMIC DNA]</scope>
    <source>
        <strain evidence="11 13">S3663</strain>
    </source>
</reference>
<dbReference type="NCBIfam" id="NF003657">
    <property type="entry name" value="PRK05289.1"/>
    <property type="match status" value="1"/>
</dbReference>
<comment type="function">
    <text evidence="8">Involved in the biosynthesis of lipid A, a phosphorylated glycolipid that anchors the lipopolysaccharide to the outer membrane of the cell.</text>
</comment>
<dbReference type="NCBIfam" id="TIGR01852">
    <property type="entry name" value="lipid_A_lpxA"/>
    <property type="match status" value="1"/>
</dbReference>
<dbReference type="CDD" id="cd03351">
    <property type="entry name" value="LbH_UDP-GlcNAc_AT"/>
    <property type="match status" value="1"/>
</dbReference>
<accession>A0A0S2K408</accession>
<evidence type="ECO:0000256" key="4">
    <source>
        <dbReference type="ARBA" id="ARBA00022679"/>
    </source>
</evidence>
<dbReference type="KEGG" id="pphe:PP2015_2308"/>
<comment type="subcellular location">
    <subcellularLocation>
        <location evidence="8">Cytoplasm</location>
    </subcellularLocation>
</comment>
<dbReference type="SUPFAM" id="SSF51161">
    <property type="entry name" value="Trimeric LpxA-like enzymes"/>
    <property type="match status" value="1"/>
</dbReference>
<comment type="pathway">
    <text evidence="8">Glycolipid biosynthesis; lipid IV(A) biosynthesis; lipid IV(A) from (3R)-3-hydroxytetradecanoyl-[acyl-carrier-protein] and UDP-N-acetyl-alpha-D-glucosamine: step 1/6.</text>
</comment>
<keyword evidence="3 8" id="KW-0441">Lipid A biosynthesis</keyword>
<dbReference type="PANTHER" id="PTHR43480:SF1">
    <property type="entry name" value="ACYL-[ACYL-CARRIER-PROTEIN]--UDP-N-ACETYLGLUCOSAMINE O-ACYLTRANSFERASE, MITOCHONDRIAL-RELATED"/>
    <property type="match status" value="1"/>
</dbReference>
<dbReference type="STRING" id="161398.PP2015_2308"/>
<evidence type="ECO:0000256" key="5">
    <source>
        <dbReference type="ARBA" id="ARBA00022737"/>
    </source>
</evidence>
<sequence>MLIHPTAVIEPGAQLGENVKVGPYSYIGNDVVIGDNTIIESHVVVKGPSTIGKGNHFYQFASIGEACQDKKYKDEPTQLIMGDNNIVRECATIHRGTIQDQGVTKIGSNNLFMAYTHIAHDAVIGNNVIFSNGASVAGHVHVGDWAILAGNTGVHQFCKIGAHAFIGMYSGVSKDVPPFVTTTGMPAKPAAVNTEGMKRRGFESDEIMAVRRAYKALYRKGLTLDEAVASLADDAKQFAAVQSMIDFLDTSERGIIR</sequence>
<dbReference type="Proteomes" id="UP000309186">
    <property type="component" value="Unassembled WGS sequence"/>
</dbReference>
<evidence type="ECO:0000313" key="10">
    <source>
        <dbReference type="EMBL" id="ALO42804.1"/>
    </source>
</evidence>
<dbReference type="Pfam" id="PF00132">
    <property type="entry name" value="Hexapep"/>
    <property type="match status" value="2"/>
</dbReference>
<keyword evidence="1 8" id="KW-0963">Cytoplasm</keyword>
<name>A0A0S2K408_9GAMM</name>
<keyword evidence="12" id="KW-1185">Reference proteome</keyword>
<protein>
    <recommendedName>
        <fullName evidence="8">Acyl-[acyl-carrier-protein]--UDP-N-acetylglucosamine O-acyltransferase</fullName>
        <shortName evidence="8">UDP-N-acetylglucosamine acyltransferase</shortName>
        <ecNumber evidence="8">2.3.1.129</ecNumber>
    </recommendedName>
</protein>
<dbReference type="Gene3D" id="1.20.1180.10">
    <property type="entry name" value="Udp N-acetylglucosamine O-acyltransferase, C-terminal domain"/>
    <property type="match status" value="1"/>
</dbReference>
<keyword evidence="4 8" id="KW-0808">Transferase</keyword>
<dbReference type="RefSeq" id="WP_058030511.1">
    <property type="nucleotide sequence ID" value="NZ_CP013187.1"/>
</dbReference>
<comment type="similarity">
    <text evidence="8">Belongs to the transferase hexapeptide repeat family. LpxA subfamily.</text>
</comment>
<comment type="catalytic activity">
    <reaction evidence="8">
        <text>a (3R)-hydroxyacyl-[ACP] + UDP-N-acetyl-alpha-D-glucosamine = a UDP-3-O-[(3R)-3-hydroxyacyl]-N-acetyl-alpha-D-glucosamine + holo-[ACP]</text>
        <dbReference type="Rhea" id="RHEA:67812"/>
        <dbReference type="Rhea" id="RHEA-COMP:9685"/>
        <dbReference type="Rhea" id="RHEA-COMP:9945"/>
        <dbReference type="ChEBI" id="CHEBI:57705"/>
        <dbReference type="ChEBI" id="CHEBI:64479"/>
        <dbReference type="ChEBI" id="CHEBI:78827"/>
        <dbReference type="ChEBI" id="CHEBI:173225"/>
        <dbReference type="EC" id="2.3.1.129"/>
    </reaction>
</comment>
<evidence type="ECO:0000256" key="1">
    <source>
        <dbReference type="ARBA" id="ARBA00022490"/>
    </source>
</evidence>
<evidence type="ECO:0000256" key="8">
    <source>
        <dbReference type="HAMAP-Rule" id="MF_00387"/>
    </source>
</evidence>
<dbReference type="InterPro" id="IPR011004">
    <property type="entry name" value="Trimer_LpxA-like_sf"/>
</dbReference>
<evidence type="ECO:0000313" key="12">
    <source>
        <dbReference type="Proteomes" id="UP000061457"/>
    </source>
</evidence>
<gene>
    <name evidence="8" type="primary">lpxA</name>
    <name evidence="11" type="ORF">C1E24_10555</name>
    <name evidence="10" type="ORF">PP2015_2308</name>
</gene>